<keyword evidence="1" id="KW-0969">Cilium</keyword>
<gene>
    <name evidence="1" type="ORF">SAMN05216529_101651</name>
</gene>
<proteinExistence type="predicted"/>
<reference evidence="2" key="1">
    <citation type="submission" date="2017-07" db="EMBL/GenBank/DDBJ databases">
        <authorList>
            <person name="Varghese N."/>
            <person name="Submissions S."/>
        </authorList>
    </citation>
    <scope>NUCLEOTIDE SEQUENCE [LARGE SCALE GENOMIC DNA]</scope>
    <source>
        <strain evidence="2">NLAE-zl-C134</strain>
    </source>
</reference>
<keyword evidence="1" id="KW-0282">Flagellum</keyword>
<dbReference type="EMBL" id="UHJJ01000001">
    <property type="protein sequence ID" value="SUQ12754.1"/>
    <property type="molecule type" value="Genomic_DNA"/>
</dbReference>
<dbReference type="NCBIfam" id="TIGR02530">
    <property type="entry name" value="flg_new"/>
    <property type="match status" value="1"/>
</dbReference>
<dbReference type="OrthoDB" id="165650at2"/>
<dbReference type="Proteomes" id="UP000254051">
    <property type="component" value="Unassembled WGS sequence"/>
</dbReference>
<dbReference type="InterPro" id="IPR013367">
    <property type="entry name" value="Flagellar_put"/>
</dbReference>
<dbReference type="RefSeq" id="WP_109708750.1">
    <property type="nucleotide sequence ID" value="NZ_QGDS01000001.1"/>
</dbReference>
<evidence type="ECO:0000313" key="2">
    <source>
        <dbReference type="Proteomes" id="UP000254051"/>
    </source>
</evidence>
<dbReference type="AlphaFoldDB" id="A0A316A3C3"/>
<protein>
    <submittedName>
        <fullName evidence="1">Flagellar operon protein</fullName>
    </submittedName>
</protein>
<sequence length="123" mass="13160">MAEIQALTSIQQLKLKHGTVSAPESGKSFSAVFQETASASGVRFSKHASARISERGVNLTDSLVQDLNQAVEKAKEKGAKDVVIIGAQNAFIVNIPNNLVVTTMNSQEMKESIFTNIDSAVLI</sequence>
<name>A0A316A3C3_9FIRM</name>
<keyword evidence="1" id="KW-0966">Cell projection</keyword>
<dbReference type="Pfam" id="PF12611">
    <property type="entry name" value="Flagellar_put"/>
    <property type="match status" value="1"/>
</dbReference>
<evidence type="ECO:0000313" key="1">
    <source>
        <dbReference type="EMBL" id="SUQ12754.1"/>
    </source>
</evidence>
<accession>A0A316A3C3</accession>
<organism evidence="1 2">
    <name type="scientific">Faecalicatena contorta</name>
    <dbReference type="NCBI Taxonomy" id="39482"/>
    <lineage>
        <taxon>Bacteria</taxon>
        <taxon>Bacillati</taxon>
        <taxon>Bacillota</taxon>
        <taxon>Clostridia</taxon>
        <taxon>Lachnospirales</taxon>
        <taxon>Lachnospiraceae</taxon>
        <taxon>Faecalicatena</taxon>
    </lineage>
</organism>
<keyword evidence="2" id="KW-1185">Reference proteome</keyword>